<dbReference type="EMBL" id="DRMS01000062">
    <property type="protein sequence ID" value="HFC91505.1"/>
    <property type="molecule type" value="Genomic_DNA"/>
</dbReference>
<dbReference type="AlphaFoldDB" id="A0A7V2WU81"/>
<proteinExistence type="predicted"/>
<dbReference type="PANTHER" id="PTHR30087">
    <property type="entry name" value="INNER MEMBRANE PROTEIN"/>
    <property type="match status" value="1"/>
</dbReference>
<sequence>MKVNKPLFAISSCLFGEKVRYDAKLKALPAKELQQISKEVQLLPICPEVAIGLSIPRPPLQLRQYVDGYHAVVIENPALDYTQALRNYAAQLLKQNPELKGCILKQKSPSCGTGKTKLYDREGQLQALDGWGIFADELRRLKPELIIKSE</sequence>
<comment type="caution">
    <text evidence="1">The sequence shown here is derived from an EMBL/GenBank/DDBJ whole genome shotgun (WGS) entry which is preliminary data.</text>
</comment>
<reference evidence="1" key="1">
    <citation type="journal article" date="2020" name="mSystems">
        <title>Genome- and Community-Level Interaction Insights into Carbon Utilization and Element Cycling Functions of Hydrothermarchaeota in Hydrothermal Sediment.</title>
        <authorList>
            <person name="Zhou Z."/>
            <person name="Liu Y."/>
            <person name="Xu W."/>
            <person name="Pan J."/>
            <person name="Luo Z.H."/>
            <person name="Li M."/>
        </authorList>
    </citation>
    <scope>NUCLEOTIDE SEQUENCE [LARGE SCALE GENOMIC DNA]</scope>
    <source>
        <strain evidence="1">HyVt-493</strain>
    </source>
</reference>
<dbReference type="PANTHER" id="PTHR30087:SF0">
    <property type="entry name" value="INNER MEMBRANE PROTEIN"/>
    <property type="match status" value="1"/>
</dbReference>
<dbReference type="Proteomes" id="UP000885750">
    <property type="component" value="Unassembled WGS sequence"/>
</dbReference>
<organism evidence="1">
    <name type="scientific">Leucothrix mucor</name>
    <dbReference type="NCBI Taxonomy" id="45248"/>
    <lineage>
        <taxon>Bacteria</taxon>
        <taxon>Pseudomonadati</taxon>
        <taxon>Pseudomonadota</taxon>
        <taxon>Gammaproteobacteria</taxon>
        <taxon>Thiotrichales</taxon>
        <taxon>Thiotrichaceae</taxon>
        <taxon>Leucothrix</taxon>
    </lineage>
</organism>
<name>A0A7V2WU81_LEUMU</name>
<protein>
    <submittedName>
        <fullName evidence="1">DUF523 domain-containing protein</fullName>
    </submittedName>
</protein>
<gene>
    <name evidence="1" type="ORF">ENJ51_01685</name>
</gene>
<evidence type="ECO:0000313" key="1">
    <source>
        <dbReference type="EMBL" id="HFC91505.1"/>
    </source>
</evidence>
<dbReference type="InterPro" id="IPR007553">
    <property type="entry name" value="2-thiour_desulf"/>
</dbReference>
<dbReference type="Pfam" id="PF04463">
    <property type="entry name" value="2-thiour_desulf"/>
    <property type="match status" value="1"/>
</dbReference>
<accession>A0A7V2WU81</accession>